<evidence type="ECO:0000259" key="2">
    <source>
        <dbReference type="Pfam" id="PF02894"/>
    </source>
</evidence>
<dbReference type="Proteomes" id="UP000252582">
    <property type="component" value="Unassembled WGS sequence"/>
</dbReference>
<dbReference type="InterPro" id="IPR004104">
    <property type="entry name" value="Gfo/Idh/MocA-like_OxRdtase_C"/>
</dbReference>
<dbReference type="PANTHER" id="PTHR43377:SF2">
    <property type="entry name" value="BINDING ROSSMANN FOLD OXIDOREDUCTASE, PUTATIVE (AFU_ORTHOLOGUE AFUA_4G00560)-RELATED"/>
    <property type="match status" value="1"/>
</dbReference>
<dbReference type="SUPFAM" id="SSF55347">
    <property type="entry name" value="Glyceraldehyde-3-phosphate dehydrogenase-like, C-terminal domain"/>
    <property type="match status" value="1"/>
</dbReference>
<organism evidence="3 4">
    <name type="scientific">Ciceribacter lividus</name>
    <dbReference type="NCBI Taxonomy" id="1197950"/>
    <lineage>
        <taxon>Bacteria</taxon>
        <taxon>Pseudomonadati</taxon>
        <taxon>Pseudomonadota</taxon>
        <taxon>Alphaproteobacteria</taxon>
        <taxon>Hyphomicrobiales</taxon>
        <taxon>Rhizobiaceae</taxon>
        <taxon>Ciceribacter</taxon>
    </lineage>
</organism>
<dbReference type="PANTHER" id="PTHR43377">
    <property type="entry name" value="BILIVERDIN REDUCTASE A"/>
    <property type="match status" value="1"/>
</dbReference>
<reference evidence="3 4" key="1">
    <citation type="submission" date="2018-07" db="EMBL/GenBank/DDBJ databases">
        <title>Genomic Encyclopedia of Type Strains, Phase IV (KMG-IV): sequencing the most valuable type-strain genomes for metagenomic binning, comparative biology and taxonomic classification.</title>
        <authorList>
            <person name="Goeker M."/>
        </authorList>
    </citation>
    <scope>NUCLEOTIDE SEQUENCE [LARGE SCALE GENOMIC DNA]</scope>
    <source>
        <strain evidence="3 4">DSM 25528</strain>
    </source>
</reference>
<name>A0A6I7HQM4_9HYPH</name>
<accession>A0A6I7HQM4</accession>
<comment type="caution">
    <text evidence="3">The sequence shown here is derived from an EMBL/GenBank/DDBJ whole genome shotgun (WGS) entry which is preliminary data.</text>
</comment>
<dbReference type="RefSeq" id="WP_114363233.1">
    <property type="nucleotide sequence ID" value="NZ_QPIX01000005.1"/>
</dbReference>
<dbReference type="Pfam" id="PF02894">
    <property type="entry name" value="GFO_IDH_MocA_C"/>
    <property type="match status" value="1"/>
</dbReference>
<dbReference type="SUPFAM" id="SSF51735">
    <property type="entry name" value="NAD(P)-binding Rossmann-fold domains"/>
    <property type="match status" value="1"/>
</dbReference>
<dbReference type="GO" id="GO:0000166">
    <property type="term" value="F:nucleotide binding"/>
    <property type="evidence" value="ECO:0007669"/>
    <property type="project" value="InterPro"/>
</dbReference>
<feature type="domain" description="Gfo/Idh/MocA-like oxidoreductase N-terminal" evidence="1">
    <location>
        <begin position="1"/>
        <end position="115"/>
    </location>
</feature>
<dbReference type="AlphaFoldDB" id="A0A6I7HQM4"/>
<evidence type="ECO:0000313" key="3">
    <source>
        <dbReference type="EMBL" id="RCW24914.1"/>
    </source>
</evidence>
<keyword evidence="4" id="KW-1185">Reference proteome</keyword>
<gene>
    <name evidence="3" type="ORF">DFR48_105259</name>
</gene>
<dbReference type="InterPro" id="IPR036291">
    <property type="entry name" value="NAD(P)-bd_dom_sf"/>
</dbReference>
<proteinExistence type="predicted"/>
<dbReference type="Gene3D" id="3.30.360.10">
    <property type="entry name" value="Dihydrodipicolinate Reductase, domain 2"/>
    <property type="match status" value="1"/>
</dbReference>
<evidence type="ECO:0000313" key="4">
    <source>
        <dbReference type="Proteomes" id="UP000252582"/>
    </source>
</evidence>
<dbReference type="Gene3D" id="3.40.50.720">
    <property type="entry name" value="NAD(P)-binding Rossmann-like Domain"/>
    <property type="match status" value="1"/>
</dbReference>
<dbReference type="Pfam" id="PF01408">
    <property type="entry name" value="GFO_IDH_MocA"/>
    <property type="match status" value="1"/>
</dbReference>
<dbReference type="InterPro" id="IPR051450">
    <property type="entry name" value="Gfo/Idh/MocA_Oxidoreductases"/>
</dbReference>
<dbReference type="EMBL" id="QPIX01000005">
    <property type="protein sequence ID" value="RCW24914.1"/>
    <property type="molecule type" value="Genomic_DNA"/>
</dbReference>
<protein>
    <submittedName>
        <fullName evidence="3">Putative dehydrogenase</fullName>
    </submittedName>
</protein>
<evidence type="ECO:0000259" key="1">
    <source>
        <dbReference type="Pfam" id="PF01408"/>
    </source>
</evidence>
<dbReference type="InterPro" id="IPR000683">
    <property type="entry name" value="Gfo/Idh/MocA-like_OxRdtase_N"/>
</dbReference>
<feature type="domain" description="Gfo/Idh/MocA-like oxidoreductase C-terminal" evidence="2">
    <location>
        <begin position="139"/>
        <end position="361"/>
    </location>
</feature>
<sequence>MKVAVIGLGFRLGYLGRIFNEIDPDFEIVGYVDPAPAGLQTLEERGISPGRSYPSPEALIAGEKFDLLMIGSPNHLHLEHIRIGLEAGLTVFTEKPIVVSIEESYALASLLAKYGHDRLLVGLVLRYSPLYRDLRKAQADGRLGEVVSIEASEHIEPYHGAFFMRDWRRYGRYAGGFMLEKCCHDLDLYNGVVGARPRFVASFGGRKSFVPSNAPEAAGANDLEVYHRKPSGWMGSDRVFDSDADIIDYQTAIVEYENGASMTFHTNLNVPDQFRRFCVIGSKGMAEGDFVRGYMNVHDARTNERTVANTYTAPSEESQHYGADEQMAADVLAFVNEGRPQPVSAIDALEAGILALAMDEARLGRKVVDLAPVWTQFDACLQGREPAPLTARSA</sequence>